<evidence type="ECO:0008006" key="5">
    <source>
        <dbReference type="Google" id="ProtNLM"/>
    </source>
</evidence>
<keyword evidence="4" id="KW-1185">Reference proteome</keyword>
<keyword evidence="2" id="KW-0732">Signal</keyword>
<feature type="region of interest" description="Disordered" evidence="1">
    <location>
        <begin position="218"/>
        <end position="243"/>
    </location>
</feature>
<evidence type="ECO:0000256" key="1">
    <source>
        <dbReference type="SAM" id="MobiDB-lite"/>
    </source>
</evidence>
<feature type="compositionally biased region" description="Basic and acidic residues" evidence="1">
    <location>
        <begin position="221"/>
        <end position="243"/>
    </location>
</feature>
<sequence>MQMSPDHRTLGPLARKAAKRAGMVASLALVLAAGLANPAIAAPQNPTAPETTATVHTDDKCRPGNHHNPHYGATPADRDTGECKDPTGPVGSKGDKGNPAPCYEIDAHQGQHEYEVRGLVSNGITYAGIRDLRPSRNPADDDLRWTDLSGLSGYPTTRSEGVPCGVSVNEDTNGNNDLRGRDDFTDLKIDIVTTKGRVFEIICEVSHSGDELATVTCPHPDLPRSEDAWKELNRPQKDADNDE</sequence>
<evidence type="ECO:0000256" key="2">
    <source>
        <dbReference type="SAM" id="SignalP"/>
    </source>
</evidence>
<feature type="compositionally biased region" description="Polar residues" evidence="1">
    <location>
        <begin position="44"/>
        <end position="55"/>
    </location>
</feature>
<accession>A0A919L5J9</accession>
<feature type="chain" id="PRO_5037387945" description="Secreted protein" evidence="2">
    <location>
        <begin position="42"/>
        <end position="243"/>
    </location>
</feature>
<feature type="signal peptide" evidence="2">
    <location>
        <begin position="1"/>
        <end position="41"/>
    </location>
</feature>
<protein>
    <recommendedName>
        <fullName evidence="5">Secreted protein</fullName>
    </recommendedName>
</protein>
<dbReference type="EMBL" id="BNAT01000003">
    <property type="protein sequence ID" value="GHH84294.1"/>
    <property type="molecule type" value="Genomic_DNA"/>
</dbReference>
<feature type="region of interest" description="Disordered" evidence="1">
    <location>
        <begin position="154"/>
        <end position="174"/>
    </location>
</feature>
<comment type="caution">
    <text evidence="3">The sequence shown here is derived from an EMBL/GenBank/DDBJ whole genome shotgun (WGS) entry which is preliminary data.</text>
</comment>
<feature type="region of interest" description="Disordered" evidence="1">
    <location>
        <begin position="40"/>
        <end position="98"/>
    </location>
</feature>
<reference evidence="3" key="1">
    <citation type="journal article" date="2014" name="Int. J. Syst. Evol. Microbiol.">
        <title>Complete genome sequence of Corynebacterium casei LMG S-19264T (=DSM 44701T), isolated from a smear-ripened cheese.</title>
        <authorList>
            <consortium name="US DOE Joint Genome Institute (JGI-PGF)"/>
            <person name="Walter F."/>
            <person name="Albersmeier A."/>
            <person name="Kalinowski J."/>
            <person name="Ruckert C."/>
        </authorList>
    </citation>
    <scope>NUCLEOTIDE SEQUENCE</scope>
    <source>
        <strain evidence="3">CGMCC 4.7403</strain>
    </source>
</reference>
<dbReference type="Proteomes" id="UP000603227">
    <property type="component" value="Unassembled WGS sequence"/>
</dbReference>
<proteinExistence type="predicted"/>
<name>A0A919L5J9_9ACTN</name>
<dbReference type="AlphaFoldDB" id="A0A919L5J9"/>
<feature type="compositionally biased region" description="Basic and acidic residues" evidence="1">
    <location>
        <begin position="76"/>
        <end position="85"/>
    </location>
</feature>
<reference evidence="3" key="2">
    <citation type="submission" date="2020-09" db="EMBL/GenBank/DDBJ databases">
        <authorList>
            <person name="Sun Q."/>
            <person name="Zhou Y."/>
        </authorList>
    </citation>
    <scope>NUCLEOTIDE SEQUENCE</scope>
    <source>
        <strain evidence="3">CGMCC 4.7403</strain>
    </source>
</reference>
<organism evidence="3 4">
    <name type="scientific">Streptomyces capitiformicae</name>
    <dbReference type="NCBI Taxonomy" id="2014920"/>
    <lineage>
        <taxon>Bacteria</taxon>
        <taxon>Bacillati</taxon>
        <taxon>Actinomycetota</taxon>
        <taxon>Actinomycetes</taxon>
        <taxon>Kitasatosporales</taxon>
        <taxon>Streptomycetaceae</taxon>
        <taxon>Streptomyces</taxon>
    </lineage>
</organism>
<evidence type="ECO:0000313" key="4">
    <source>
        <dbReference type="Proteomes" id="UP000603227"/>
    </source>
</evidence>
<evidence type="ECO:0000313" key="3">
    <source>
        <dbReference type="EMBL" id="GHH84294.1"/>
    </source>
</evidence>
<gene>
    <name evidence="3" type="ORF">GCM10017771_13220</name>
</gene>